<keyword evidence="2" id="KW-0732">Signal</keyword>
<accession>A0A1G7AYV8</accession>
<feature type="signal peptide" evidence="2">
    <location>
        <begin position="1"/>
        <end position="29"/>
    </location>
</feature>
<organism evidence="3 4">
    <name type="scientific">Belnapia rosea</name>
    <dbReference type="NCBI Taxonomy" id="938405"/>
    <lineage>
        <taxon>Bacteria</taxon>
        <taxon>Pseudomonadati</taxon>
        <taxon>Pseudomonadota</taxon>
        <taxon>Alphaproteobacteria</taxon>
        <taxon>Acetobacterales</taxon>
        <taxon>Roseomonadaceae</taxon>
        <taxon>Belnapia</taxon>
    </lineage>
</organism>
<dbReference type="RefSeq" id="WP_090664799.1">
    <property type="nucleotide sequence ID" value="NZ_FMZX01000022.1"/>
</dbReference>
<dbReference type="EMBL" id="FMZX01000022">
    <property type="protein sequence ID" value="SDE19892.1"/>
    <property type="molecule type" value="Genomic_DNA"/>
</dbReference>
<keyword evidence="3" id="KW-0675">Receptor</keyword>
<dbReference type="Pfam" id="PF03401">
    <property type="entry name" value="TctC"/>
    <property type="match status" value="1"/>
</dbReference>
<keyword evidence="4" id="KW-1185">Reference proteome</keyword>
<evidence type="ECO:0000313" key="4">
    <source>
        <dbReference type="Proteomes" id="UP000198925"/>
    </source>
</evidence>
<dbReference type="InterPro" id="IPR006311">
    <property type="entry name" value="TAT_signal"/>
</dbReference>
<dbReference type="Proteomes" id="UP000198925">
    <property type="component" value="Unassembled WGS sequence"/>
</dbReference>
<name>A0A1G7AYV8_9PROT</name>
<comment type="similarity">
    <text evidence="1">Belongs to the UPF0065 (bug) family.</text>
</comment>
<protein>
    <submittedName>
        <fullName evidence="3">Tripartite-type tricarboxylate transporter, receptor component TctC</fullName>
    </submittedName>
</protein>
<dbReference type="AlphaFoldDB" id="A0A1G7AYV8"/>
<evidence type="ECO:0000256" key="2">
    <source>
        <dbReference type="SAM" id="SignalP"/>
    </source>
</evidence>
<feature type="chain" id="PRO_5011483564" evidence="2">
    <location>
        <begin position="30"/>
        <end position="328"/>
    </location>
</feature>
<proteinExistence type="inferred from homology"/>
<dbReference type="PIRSF" id="PIRSF017082">
    <property type="entry name" value="YflP"/>
    <property type="match status" value="1"/>
</dbReference>
<dbReference type="SUPFAM" id="SSF53850">
    <property type="entry name" value="Periplasmic binding protein-like II"/>
    <property type="match status" value="1"/>
</dbReference>
<gene>
    <name evidence="3" type="ORF">SAMN04487779_102217</name>
</gene>
<dbReference type="Gene3D" id="3.40.190.10">
    <property type="entry name" value="Periplasmic binding protein-like II"/>
    <property type="match status" value="1"/>
</dbReference>
<dbReference type="Gene3D" id="3.40.190.150">
    <property type="entry name" value="Bordetella uptake gene, domain 1"/>
    <property type="match status" value="1"/>
</dbReference>
<evidence type="ECO:0000313" key="3">
    <source>
        <dbReference type="EMBL" id="SDE19892.1"/>
    </source>
</evidence>
<reference evidence="3 4" key="1">
    <citation type="submission" date="2016-10" db="EMBL/GenBank/DDBJ databases">
        <authorList>
            <person name="de Groot N.N."/>
        </authorList>
    </citation>
    <scope>NUCLEOTIDE SEQUENCE [LARGE SCALE GENOMIC DNA]</scope>
    <source>
        <strain evidence="3 4">CPCC 100156</strain>
    </source>
</reference>
<sequence length="328" mass="33766">MNNKHNPGISRRSLMAGMGGVALAAPASAAFPDRPVRLVVPYAAGGGTDVVSRLVAQAITARLGQPVVVENRTGGGVVGGSEVVARAAPDGYTLLVATTSHTVNPTLLPSLPYDTERDFAPVAMFSEVPMALIVHPAVPAADARAFLALLRARPGAFTYGSAGVGSTPHLAGELLRLLAGVDILHVAYRGNGQALQDLVAGQIQFMFDPVSTASALARSGSVRALAISTRAPSPVFPGVLTLEEAGVAGFDCRTWNAALAPARTPPEAVARLNEAVIAALAEPALRARFAELGANPGAPMPPAAIGAFITREIERWGDVVRRSGMRPA</sequence>
<dbReference type="PANTHER" id="PTHR42928:SF5">
    <property type="entry name" value="BLR1237 PROTEIN"/>
    <property type="match status" value="1"/>
</dbReference>
<dbReference type="PANTHER" id="PTHR42928">
    <property type="entry name" value="TRICARBOXYLATE-BINDING PROTEIN"/>
    <property type="match status" value="1"/>
</dbReference>
<dbReference type="InterPro" id="IPR005064">
    <property type="entry name" value="BUG"/>
</dbReference>
<evidence type="ECO:0000256" key="1">
    <source>
        <dbReference type="ARBA" id="ARBA00006987"/>
    </source>
</evidence>
<dbReference type="CDD" id="cd13578">
    <property type="entry name" value="PBP2_Bug27"/>
    <property type="match status" value="1"/>
</dbReference>
<dbReference type="PROSITE" id="PS51318">
    <property type="entry name" value="TAT"/>
    <property type="match status" value="1"/>
</dbReference>
<dbReference type="InterPro" id="IPR042100">
    <property type="entry name" value="Bug_dom1"/>
</dbReference>